<comment type="similarity">
    <text evidence="2">Belongs to the MipA/OmpV family.</text>
</comment>
<keyword evidence="3 6" id="KW-0732">Signal</keyword>
<sequence>MDTAPVRGVGEGLSIVKVITLLLAASTAAVSFAAVPAARAADVTEEAPASYAAPVVDDKGNWGFEVGAIGLTKPKYEGSSQYRFLGFPIVIPHYYGDNYDPKTRSRFSFRGLDDVRYAVLRYGDLDIGPLAGYTFGRDDSDGARLKGLGDVDGGVILGGFAEYHFDPFFVDVALGDQITGDASGAYTVKAGVGADFAVTDRLVLSPYLSATYASGDYMDKYFSVTSAQSARSDAGLDRFDADAGIKDISFQIEGKYRLSKRWSARSTLGYSRLVGDAADSPVTADADQFSALVGLTYTFGRTD</sequence>
<proteinExistence type="inferred from homology"/>
<dbReference type="PANTHER" id="PTHR38776">
    <property type="entry name" value="MLTA-INTERACTING PROTEIN-RELATED"/>
    <property type="match status" value="1"/>
</dbReference>
<reference evidence="7 8" key="1">
    <citation type="submission" date="2019-06" db="EMBL/GenBank/DDBJ databases">
        <authorList>
            <person name="Li M."/>
        </authorList>
    </citation>
    <scope>NUCLEOTIDE SEQUENCE [LARGE SCALE GENOMIC DNA]</scope>
    <source>
        <strain evidence="7 8">BGMRC6574</strain>
    </source>
</reference>
<evidence type="ECO:0000256" key="2">
    <source>
        <dbReference type="ARBA" id="ARBA00005722"/>
    </source>
</evidence>
<evidence type="ECO:0000313" key="8">
    <source>
        <dbReference type="Proteomes" id="UP000320314"/>
    </source>
</evidence>
<evidence type="ECO:0000256" key="1">
    <source>
        <dbReference type="ARBA" id="ARBA00004442"/>
    </source>
</evidence>
<protein>
    <submittedName>
        <fullName evidence="7">MipA/OmpV family protein</fullName>
    </submittedName>
</protein>
<dbReference type="Pfam" id="PF06629">
    <property type="entry name" value="MipA"/>
    <property type="match status" value="1"/>
</dbReference>
<dbReference type="GO" id="GO:0009279">
    <property type="term" value="C:cell outer membrane"/>
    <property type="evidence" value="ECO:0007669"/>
    <property type="project" value="UniProtKB-SubCell"/>
</dbReference>
<dbReference type="EMBL" id="VHLH01000005">
    <property type="protein sequence ID" value="TPW30691.1"/>
    <property type="molecule type" value="Genomic_DNA"/>
</dbReference>
<evidence type="ECO:0000256" key="3">
    <source>
        <dbReference type="ARBA" id="ARBA00022729"/>
    </source>
</evidence>
<evidence type="ECO:0000256" key="5">
    <source>
        <dbReference type="ARBA" id="ARBA00023237"/>
    </source>
</evidence>
<dbReference type="SUPFAM" id="SSF56925">
    <property type="entry name" value="OMPA-like"/>
    <property type="match status" value="1"/>
</dbReference>
<comment type="caution">
    <text evidence="7">The sequence shown here is derived from an EMBL/GenBank/DDBJ whole genome shotgun (WGS) entry which is preliminary data.</text>
</comment>
<evidence type="ECO:0000313" key="7">
    <source>
        <dbReference type="EMBL" id="TPW30691.1"/>
    </source>
</evidence>
<dbReference type="PANTHER" id="PTHR38776:SF1">
    <property type="entry name" value="MLTA-INTERACTING PROTEIN-RELATED"/>
    <property type="match status" value="1"/>
</dbReference>
<keyword evidence="4" id="KW-0472">Membrane</keyword>
<accession>A0A506UC56</accession>
<evidence type="ECO:0000256" key="4">
    <source>
        <dbReference type="ARBA" id="ARBA00023136"/>
    </source>
</evidence>
<dbReference type="OrthoDB" id="5462484at2"/>
<keyword evidence="5" id="KW-0998">Cell outer membrane</keyword>
<feature type="signal peptide" evidence="6">
    <location>
        <begin position="1"/>
        <end position="33"/>
    </location>
</feature>
<comment type="subcellular location">
    <subcellularLocation>
        <location evidence="1">Cell outer membrane</location>
    </subcellularLocation>
</comment>
<name>A0A506UC56_9HYPH</name>
<feature type="chain" id="PRO_5021506219" evidence="6">
    <location>
        <begin position="34"/>
        <end position="303"/>
    </location>
</feature>
<dbReference type="InterPro" id="IPR011250">
    <property type="entry name" value="OMP/PagP_B-barrel"/>
</dbReference>
<keyword evidence="8" id="KW-1185">Reference proteome</keyword>
<organism evidence="7 8">
    <name type="scientific">Pararhizobium mangrovi</name>
    <dbReference type="NCBI Taxonomy" id="2590452"/>
    <lineage>
        <taxon>Bacteria</taxon>
        <taxon>Pseudomonadati</taxon>
        <taxon>Pseudomonadota</taxon>
        <taxon>Alphaproteobacteria</taxon>
        <taxon>Hyphomicrobiales</taxon>
        <taxon>Rhizobiaceae</taxon>
        <taxon>Rhizobium/Agrobacterium group</taxon>
        <taxon>Pararhizobium</taxon>
    </lineage>
</organism>
<dbReference type="InterPro" id="IPR010583">
    <property type="entry name" value="MipA"/>
</dbReference>
<dbReference type="Proteomes" id="UP000320314">
    <property type="component" value="Unassembled WGS sequence"/>
</dbReference>
<evidence type="ECO:0000256" key="6">
    <source>
        <dbReference type="SAM" id="SignalP"/>
    </source>
</evidence>
<dbReference type="AlphaFoldDB" id="A0A506UC56"/>
<gene>
    <name evidence="7" type="ORF">FJU11_04510</name>
</gene>